<gene>
    <name evidence="1" type="ORF">CCMP2556_LOCUS3513</name>
    <name evidence="2" type="ORF">CCMP2556_LOCUS3551</name>
</gene>
<evidence type="ECO:0000313" key="3">
    <source>
        <dbReference type="Proteomes" id="UP001642484"/>
    </source>
</evidence>
<dbReference type="EMBL" id="CAXAMN010001414">
    <property type="protein sequence ID" value="CAK8994215.1"/>
    <property type="molecule type" value="Genomic_DNA"/>
</dbReference>
<dbReference type="EMBL" id="CAXAMN010001392">
    <property type="protein sequence ID" value="CAK8994108.1"/>
    <property type="molecule type" value="Genomic_DNA"/>
</dbReference>
<protein>
    <submittedName>
        <fullName evidence="2">Uncharacterized protein</fullName>
    </submittedName>
</protein>
<name>A0ABP0HVL7_9DINO</name>
<sequence length="156" mass="17353">MLGLDSVLPGSGLVIPAACACMGLAAVYKEGLGTLVSKFCKPSKDVIMGPFFVEEPEEKDDEDEADESLEVNLDEEITFEFLLGYGQWQTGLRLTYDAVISMEMNPPPALTSFAVMQQANSYKYRHFQKQGEVGQQFWGGGGWNSKQQGWNTQNYY</sequence>
<proteinExistence type="predicted"/>
<keyword evidence="3" id="KW-1185">Reference proteome</keyword>
<dbReference type="Proteomes" id="UP001642484">
    <property type="component" value="Unassembled WGS sequence"/>
</dbReference>
<organism evidence="2 3">
    <name type="scientific">Durusdinium trenchii</name>
    <dbReference type="NCBI Taxonomy" id="1381693"/>
    <lineage>
        <taxon>Eukaryota</taxon>
        <taxon>Sar</taxon>
        <taxon>Alveolata</taxon>
        <taxon>Dinophyceae</taxon>
        <taxon>Suessiales</taxon>
        <taxon>Symbiodiniaceae</taxon>
        <taxon>Durusdinium</taxon>
    </lineage>
</organism>
<comment type="caution">
    <text evidence="2">The sequence shown here is derived from an EMBL/GenBank/DDBJ whole genome shotgun (WGS) entry which is preliminary data.</text>
</comment>
<accession>A0ABP0HVL7</accession>
<evidence type="ECO:0000313" key="1">
    <source>
        <dbReference type="EMBL" id="CAK8994108.1"/>
    </source>
</evidence>
<reference evidence="2 3" key="1">
    <citation type="submission" date="2024-02" db="EMBL/GenBank/DDBJ databases">
        <authorList>
            <person name="Chen Y."/>
            <person name="Shah S."/>
            <person name="Dougan E. K."/>
            <person name="Thang M."/>
            <person name="Chan C."/>
        </authorList>
    </citation>
    <scope>NUCLEOTIDE SEQUENCE [LARGE SCALE GENOMIC DNA]</scope>
</reference>
<evidence type="ECO:0000313" key="2">
    <source>
        <dbReference type="EMBL" id="CAK8994215.1"/>
    </source>
</evidence>